<dbReference type="SUPFAM" id="SSF63829">
    <property type="entry name" value="Calcium-dependent phosphotriesterase"/>
    <property type="match status" value="1"/>
</dbReference>
<accession>A0ABU9GB29</accession>
<dbReference type="Proteomes" id="UP001378242">
    <property type="component" value="Unassembled WGS sequence"/>
</dbReference>
<dbReference type="RefSeq" id="WP_341541663.1">
    <property type="nucleotide sequence ID" value="NZ_JBAKAP010000001.1"/>
</dbReference>
<dbReference type="InterPro" id="IPR005511">
    <property type="entry name" value="SMP-30"/>
</dbReference>
<evidence type="ECO:0000313" key="3">
    <source>
        <dbReference type="EMBL" id="MEL0615440.1"/>
    </source>
</evidence>
<dbReference type="PRINTS" id="PR01790">
    <property type="entry name" value="SMP30FAMILY"/>
</dbReference>
<reference evidence="3 4" key="1">
    <citation type="submission" date="2024-02" db="EMBL/GenBank/DDBJ databases">
        <title>Bacteria isolated from the canopy kelp, Nereocystis luetkeana.</title>
        <authorList>
            <person name="Pfister C.A."/>
            <person name="Younker I.T."/>
            <person name="Light S.H."/>
        </authorList>
    </citation>
    <scope>NUCLEOTIDE SEQUENCE [LARGE SCALE GENOMIC DNA]</scope>
    <source>
        <strain evidence="3 4">TI.5.07</strain>
    </source>
</reference>
<dbReference type="PANTHER" id="PTHR10907:SF47">
    <property type="entry name" value="REGUCALCIN"/>
    <property type="match status" value="1"/>
</dbReference>
<dbReference type="InterPro" id="IPR011042">
    <property type="entry name" value="6-blade_b-propeller_TolB-like"/>
</dbReference>
<comment type="similarity">
    <text evidence="1">Belongs to the SMP-30/CGR1 family.</text>
</comment>
<dbReference type="Pfam" id="PF08450">
    <property type="entry name" value="SGL"/>
    <property type="match status" value="1"/>
</dbReference>
<dbReference type="InterPro" id="IPR013658">
    <property type="entry name" value="SGL"/>
</dbReference>
<keyword evidence="4" id="KW-1185">Reference proteome</keyword>
<organism evidence="3 4">
    <name type="scientific">Cobetia marina</name>
    <name type="common">Deleya marina</name>
    <dbReference type="NCBI Taxonomy" id="28258"/>
    <lineage>
        <taxon>Bacteria</taxon>
        <taxon>Pseudomonadati</taxon>
        <taxon>Pseudomonadota</taxon>
        <taxon>Gammaproteobacteria</taxon>
        <taxon>Oceanospirillales</taxon>
        <taxon>Halomonadaceae</taxon>
        <taxon>Cobetia</taxon>
    </lineage>
</organism>
<dbReference type="GO" id="GO:0016787">
    <property type="term" value="F:hydrolase activity"/>
    <property type="evidence" value="ECO:0007669"/>
    <property type="project" value="UniProtKB-KW"/>
</dbReference>
<keyword evidence="3" id="KW-0378">Hydrolase</keyword>
<sequence length="318" mass="33464">MTRSTCLGTAERLVASHCELGEGPGWTPATTTLPARVRWLNILAGELHHAAADGSDHVITQLARRTSYAALTLEGDYLLVGEGMLSRWNPETGAVEDVMPFEADAMPATRSNDARVDTHGSLWLSSMGCNAETGAGSLYRLHRGKLCKLMDGLTIPNALCFSPDGRFAYFTDTVTGQVMRWPLDADGWPLKSAGEGSASEGAAGEYNAPEVWADLQDCGGGPDGAVIDADGHMWIALWGAGRVARLDHDGKEIAHAALPVSQPSCPLFGGEGLSTLYITTAHEGMATPDHAAGDGDLFALDLSAHGFKGLAEPPLVLG</sequence>
<dbReference type="EMBL" id="JBAKAP010000001">
    <property type="protein sequence ID" value="MEL0615440.1"/>
    <property type="molecule type" value="Genomic_DNA"/>
</dbReference>
<dbReference type="PANTHER" id="PTHR10907">
    <property type="entry name" value="REGUCALCIN"/>
    <property type="match status" value="1"/>
</dbReference>
<dbReference type="EC" id="3.1.1.99" evidence="3"/>
<name>A0ABU9GB29_COBMA</name>
<dbReference type="Gene3D" id="2.120.10.30">
    <property type="entry name" value="TolB, C-terminal domain"/>
    <property type="match status" value="1"/>
</dbReference>
<evidence type="ECO:0000256" key="1">
    <source>
        <dbReference type="ARBA" id="ARBA00008853"/>
    </source>
</evidence>
<protein>
    <submittedName>
        <fullName evidence="3">SMP-30/gluconolactonase/LRE family protein</fullName>
        <ecNumber evidence="3">3.1.1.99</ecNumber>
    </submittedName>
</protein>
<evidence type="ECO:0000313" key="4">
    <source>
        <dbReference type="Proteomes" id="UP001378242"/>
    </source>
</evidence>
<proteinExistence type="inferred from homology"/>
<feature type="domain" description="SMP-30/Gluconolactonase/LRE-like region" evidence="2">
    <location>
        <begin position="20"/>
        <end position="282"/>
    </location>
</feature>
<evidence type="ECO:0000259" key="2">
    <source>
        <dbReference type="Pfam" id="PF08450"/>
    </source>
</evidence>
<comment type="caution">
    <text evidence="3">The sequence shown here is derived from an EMBL/GenBank/DDBJ whole genome shotgun (WGS) entry which is preliminary data.</text>
</comment>
<gene>
    <name evidence="3" type="ORF">V6243_01260</name>
</gene>